<dbReference type="GO" id="GO:0072344">
    <property type="term" value="P:rescue of stalled ribosome"/>
    <property type="evidence" value="ECO:0007669"/>
    <property type="project" value="UniProtKB-UniRule"/>
</dbReference>
<dbReference type="GO" id="GO:0030983">
    <property type="term" value="F:mismatched DNA binding"/>
    <property type="evidence" value="ECO:0007669"/>
    <property type="project" value="InterPro"/>
</dbReference>
<comment type="similarity">
    <text evidence="7">Belongs to the DNA mismatch repair MutS family. MutS2 subfamily.</text>
</comment>
<dbReference type="PROSITE" id="PS50828">
    <property type="entry name" value="SMR"/>
    <property type="match status" value="1"/>
</dbReference>
<dbReference type="InterPro" id="IPR007696">
    <property type="entry name" value="DNA_mismatch_repair_MutS_core"/>
</dbReference>
<keyword evidence="6 7" id="KW-0238">DNA-binding</keyword>
<evidence type="ECO:0000256" key="6">
    <source>
        <dbReference type="ARBA" id="ARBA00023125"/>
    </source>
</evidence>
<dbReference type="PANTHER" id="PTHR48466:SF2">
    <property type="entry name" value="OS10G0509000 PROTEIN"/>
    <property type="match status" value="1"/>
</dbReference>
<dbReference type="NCBIfam" id="TIGR01069">
    <property type="entry name" value="mutS2"/>
    <property type="match status" value="1"/>
</dbReference>
<keyword evidence="2 7" id="KW-0547">Nucleotide-binding</keyword>
<dbReference type="RefSeq" id="WP_013932519.1">
    <property type="nucleotide sequence ID" value="NC_015707.1"/>
</dbReference>
<dbReference type="SMART" id="SM00534">
    <property type="entry name" value="MUTSac"/>
    <property type="match status" value="1"/>
</dbReference>
<dbReference type="Gene3D" id="3.30.1370.110">
    <property type="match status" value="1"/>
</dbReference>
<dbReference type="SMART" id="SM00463">
    <property type="entry name" value="SMR"/>
    <property type="match status" value="1"/>
</dbReference>
<keyword evidence="3 7" id="KW-0378">Hydrolase</keyword>
<evidence type="ECO:0000256" key="4">
    <source>
        <dbReference type="ARBA" id="ARBA00022840"/>
    </source>
</evidence>
<dbReference type="STRING" id="688269.Theth_1228"/>
<dbReference type="PATRIC" id="fig|688269.3.peg.1265"/>
<feature type="domain" description="Smr" evidence="9">
    <location>
        <begin position="696"/>
        <end position="770"/>
    </location>
</feature>
<keyword evidence="8" id="KW-0175">Coiled coil</keyword>
<keyword evidence="4 7" id="KW-0067">ATP-binding</keyword>
<feature type="coiled-coil region" evidence="8">
    <location>
        <begin position="142"/>
        <end position="169"/>
    </location>
</feature>
<dbReference type="PROSITE" id="PS00486">
    <property type="entry name" value="DNA_MISMATCH_REPAIR_2"/>
    <property type="match status" value="1"/>
</dbReference>
<dbReference type="GO" id="GO:0005524">
    <property type="term" value="F:ATP binding"/>
    <property type="evidence" value="ECO:0007669"/>
    <property type="project" value="UniProtKB-UniRule"/>
</dbReference>
<evidence type="ECO:0000256" key="2">
    <source>
        <dbReference type="ARBA" id="ARBA00022741"/>
    </source>
</evidence>
<sequence>MEVYTLEKIEFGKVVELVKSFAVTQIGRKVLDSLKPKQNCQEELALVDEMVRILTAGYEVLPTDISAVDVYQLFDKAAENLILEAKELLKCSDALVAMMNLKSKISQIKEADLIKKLAFKIDSFEDIVTSIRSCIFEDGFVKDEASELLSKIRRDIKQLTHLIKRKAENFVVSNKSILQDTIFAIRDGRYVFPVKASYKGQVKGIVHYSSGSAATYFVEPEEFVPLNNQLKILREQEEQEIKRILKNLTYLLVQKIDSIRKSLETVGIIDSIHARALFANKYKAAVIYPSTSREIKLLKARHPLLNLEKVVPVDIVLPENKSGLILTGPNMGGKTVTLKTIGLFCAMMMAGFPIPCSPDSQLYGFSKIIVDIGDEQSIEQNLSTFSSHLKNIVLALQIADENTLVLLDELGSGTDPLEGAALGLALIERLKQLKAKFIVTTHLTPIKVFAANDPELVSASVEFDPETLSPTYRILLGVPGASHAFEIARKLGLDESIIKRAQELLGKDYMDMEKILKDYQEQSTLLKKKMEEVEVEKERLEKMKEEYERKYHQLKIKRIEEIDNELRQTYEYIRQLKKQIDEAISNLKQKSENIETLRTASKTLEQQTRILKDLEVHTESFSNKDQEISVGDHVKLKNSEATGKVVDIRGEKLIIDFQGIKLETYPKSVEKVVKKEEEQKVEQVQPALFEIIKPEIDVRGLTVEEAEPIVEDFIEKLARSNFRTGVIIHGKGTGRLAVGIWDMLRRNSKVKRYRFGTPAEGGTGVTIVEV</sequence>
<evidence type="ECO:0000259" key="9">
    <source>
        <dbReference type="PROSITE" id="PS50828"/>
    </source>
</evidence>
<dbReference type="OrthoDB" id="9808166at2"/>
<dbReference type="EC" id="3.6.4.-" evidence="7"/>
<dbReference type="Pfam" id="PF01713">
    <property type="entry name" value="Smr"/>
    <property type="match status" value="1"/>
</dbReference>
<dbReference type="GO" id="GO:0045910">
    <property type="term" value="P:negative regulation of DNA recombination"/>
    <property type="evidence" value="ECO:0007669"/>
    <property type="project" value="InterPro"/>
</dbReference>
<keyword evidence="5 7" id="KW-0694">RNA-binding</keyword>
<dbReference type="InterPro" id="IPR045076">
    <property type="entry name" value="MutS"/>
</dbReference>
<dbReference type="EMBL" id="CP002351">
    <property type="protein sequence ID" value="AEH51300.1"/>
    <property type="molecule type" value="Genomic_DNA"/>
</dbReference>
<dbReference type="GO" id="GO:0019843">
    <property type="term" value="F:rRNA binding"/>
    <property type="evidence" value="ECO:0007669"/>
    <property type="project" value="UniProtKB-UniRule"/>
</dbReference>
<dbReference type="SUPFAM" id="SSF160443">
    <property type="entry name" value="SMR domain-like"/>
    <property type="match status" value="1"/>
</dbReference>
<feature type="binding site" evidence="7">
    <location>
        <begin position="328"/>
        <end position="335"/>
    </location>
    <ligand>
        <name>ATP</name>
        <dbReference type="ChEBI" id="CHEBI:30616"/>
    </ligand>
</feature>
<dbReference type="eggNOG" id="COG1193">
    <property type="taxonomic scope" value="Bacteria"/>
</dbReference>
<evidence type="ECO:0000256" key="7">
    <source>
        <dbReference type="HAMAP-Rule" id="MF_00092"/>
    </source>
</evidence>
<dbReference type="EC" id="3.1.-.-" evidence="7"/>
<dbReference type="InterPro" id="IPR036063">
    <property type="entry name" value="Smr_dom_sf"/>
</dbReference>
<dbReference type="InterPro" id="IPR002625">
    <property type="entry name" value="Smr_dom"/>
</dbReference>
<dbReference type="Pfam" id="PF00488">
    <property type="entry name" value="MutS_V"/>
    <property type="match status" value="1"/>
</dbReference>
<feature type="coiled-coil region" evidence="8">
    <location>
        <begin position="516"/>
        <end position="607"/>
    </location>
</feature>
<keyword evidence="7" id="KW-0540">Nuclease</keyword>
<dbReference type="KEGG" id="tta:Theth_1228"/>
<comment type="function">
    <text evidence="7">Endonuclease that is involved in the suppression of homologous recombination and thus may have a key role in the control of bacterial genetic diversity.</text>
</comment>
<comment type="subunit">
    <text evidence="7">Homodimer. Binds to stalled ribosomes, contacting rRNA.</text>
</comment>
<keyword evidence="1 7" id="KW-0699">rRNA-binding</keyword>
<dbReference type="SUPFAM" id="SSF52540">
    <property type="entry name" value="P-loop containing nucleoside triphosphate hydrolases"/>
    <property type="match status" value="1"/>
</dbReference>
<dbReference type="PIRSF" id="PIRSF005814">
    <property type="entry name" value="MutS_YshD"/>
    <property type="match status" value="1"/>
</dbReference>
<dbReference type="InterPro" id="IPR000432">
    <property type="entry name" value="DNA_mismatch_repair_MutS_C"/>
</dbReference>
<evidence type="ECO:0000256" key="5">
    <source>
        <dbReference type="ARBA" id="ARBA00022884"/>
    </source>
</evidence>
<comment type="function">
    <text evidence="7">Acts as a ribosome collision sensor, splitting the ribosome into its 2 subunits. Detects stalled/collided 70S ribosomes which it binds and splits by an ATP-hydrolysis driven conformational change. Acts upstream of the ribosome quality control system (RQC), a ribosome-associated complex that mediates the extraction of incompletely synthesized nascent chains from stalled ribosomes and their subsequent degradation. Probably generates substrates for RQC.</text>
</comment>
<dbReference type="InterPro" id="IPR027417">
    <property type="entry name" value="P-loop_NTPase"/>
</dbReference>
<evidence type="ECO:0000256" key="1">
    <source>
        <dbReference type="ARBA" id="ARBA00022730"/>
    </source>
</evidence>
<dbReference type="PANTHER" id="PTHR48466">
    <property type="entry name" value="OS10G0509000 PROTEIN-RELATED"/>
    <property type="match status" value="1"/>
</dbReference>
<keyword evidence="7" id="KW-0255">Endonuclease</keyword>
<dbReference type="SMART" id="SM00533">
    <property type="entry name" value="MUTSd"/>
    <property type="match status" value="1"/>
</dbReference>
<dbReference type="GO" id="GO:0140664">
    <property type="term" value="F:ATP-dependent DNA damage sensor activity"/>
    <property type="evidence" value="ECO:0007669"/>
    <property type="project" value="InterPro"/>
</dbReference>
<dbReference type="GO" id="GO:0043023">
    <property type="term" value="F:ribosomal large subunit binding"/>
    <property type="evidence" value="ECO:0007669"/>
    <property type="project" value="UniProtKB-UniRule"/>
</dbReference>
<dbReference type="Gene3D" id="3.40.50.300">
    <property type="entry name" value="P-loop containing nucleotide triphosphate hydrolases"/>
    <property type="match status" value="1"/>
</dbReference>
<reference evidence="10 11" key="1">
    <citation type="submission" date="2010-11" db="EMBL/GenBank/DDBJ databases">
        <title>The complete genome of Thermotoga thermarum DSM 5069.</title>
        <authorList>
            <consortium name="US DOE Joint Genome Institute (JGI-PGF)"/>
            <person name="Lucas S."/>
            <person name="Copeland A."/>
            <person name="Lapidus A."/>
            <person name="Bruce D."/>
            <person name="Goodwin L."/>
            <person name="Pitluck S."/>
            <person name="Kyrpides N."/>
            <person name="Mavromatis K."/>
            <person name="Ivanova N."/>
            <person name="Zeytun A."/>
            <person name="Brettin T."/>
            <person name="Detter J.C."/>
            <person name="Tapia R."/>
            <person name="Han C."/>
            <person name="Land M."/>
            <person name="Hauser L."/>
            <person name="Markowitz V."/>
            <person name="Cheng J.-F."/>
            <person name="Hugenholtz P."/>
            <person name="Woyke T."/>
            <person name="Wu D."/>
            <person name="Spring S."/>
            <person name="Schroeder M."/>
            <person name="Brambilla E."/>
            <person name="Klenk H.-P."/>
            <person name="Eisen J.A."/>
        </authorList>
    </citation>
    <scope>NUCLEOTIDE SEQUENCE [LARGE SCALE GENOMIC DNA]</scope>
    <source>
        <strain evidence="10 11">DSM 5069</strain>
    </source>
</reference>
<dbReference type="GO" id="GO:0004519">
    <property type="term" value="F:endonuclease activity"/>
    <property type="evidence" value="ECO:0007669"/>
    <property type="project" value="UniProtKB-UniRule"/>
</dbReference>
<proteinExistence type="inferred from homology"/>
<dbReference type="CDD" id="cd03280">
    <property type="entry name" value="ABC_MutS2"/>
    <property type="match status" value="1"/>
</dbReference>
<dbReference type="HAMAP" id="MF_00092">
    <property type="entry name" value="MutS2"/>
    <property type="match status" value="1"/>
</dbReference>
<accession>F7YUA1</accession>
<evidence type="ECO:0000256" key="3">
    <source>
        <dbReference type="ARBA" id="ARBA00022801"/>
    </source>
</evidence>
<evidence type="ECO:0000256" key="8">
    <source>
        <dbReference type="SAM" id="Coils"/>
    </source>
</evidence>
<dbReference type="GO" id="GO:0006298">
    <property type="term" value="P:mismatch repair"/>
    <property type="evidence" value="ECO:0007669"/>
    <property type="project" value="InterPro"/>
</dbReference>
<dbReference type="SUPFAM" id="SSF48334">
    <property type="entry name" value="DNA repair protein MutS, domain III"/>
    <property type="match status" value="1"/>
</dbReference>
<dbReference type="FunFam" id="3.40.50.300:FF:000830">
    <property type="entry name" value="Endonuclease MutS2"/>
    <property type="match status" value="1"/>
</dbReference>
<dbReference type="AlphaFoldDB" id="F7YUA1"/>
<dbReference type="InterPro" id="IPR036187">
    <property type="entry name" value="DNA_mismatch_repair_MutS_sf"/>
</dbReference>
<dbReference type="HOGENOM" id="CLU_011252_2_1_0"/>
<evidence type="ECO:0000313" key="10">
    <source>
        <dbReference type="EMBL" id="AEH51300.1"/>
    </source>
</evidence>
<organism evidence="10 11">
    <name type="scientific">Pseudothermotoga thermarum DSM 5069</name>
    <dbReference type="NCBI Taxonomy" id="688269"/>
    <lineage>
        <taxon>Bacteria</taxon>
        <taxon>Thermotogati</taxon>
        <taxon>Thermotogota</taxon>
        <taxon>Thermotogae</taxon>
        <taxon>Thermotogales</taxon>
        <taxon>Thermotogaceae</taxon>
        <taxon>Pseudothermotoga</taxon>
    </lineage>
</organism>
<dbReference type="Proteomes" id="UP000006804">
    <property type="component" value="Chromosome"/>
</dbReference>
<gene>
    <name evidence="7" type="primary">mutS2</name>
    <name evidence="7" type="synonym">rqcU</name>
    <name evidence="10" type="ORF">Theth_1228</name>
</gene>
<dbReference type="GO" id="GO:0016887">
    <property type="term" value="F:ATP hydrolysis activity"/>
    <property type="evidence" value="ECO:0007669"/>
    <property type="project" value="InterPro"/>
</dbReference>
<evidence type="ECO:0000313" key="11">
    <source>
        <dbReference type="Proteomes" id="UP000006804"/>
    </source>
</evidence>
<protein>
    <recommendedName>
        <fullName evidence="7">Endonuclease MutS2</fullName>
        <ecNumber evidence="7">3.1.-.-</ecNumber>
    </recommendedName>
    <alternativeName>
        <fullName evidence="7">Ribosome-associated protein quality control-upstream factor</fullName>
        <shortName evidence="7">RQC-upstream factor</shortName>
        <shortName evidence="7">RqcU</shortName>
        <ecNumber evidence="7">3.6.4.-</ecNumber>
    </alternativeName>
</protein>
<dbReference type="InterPro" id="IPR005747">
    <property type="entry name" value="MutS2"/>
</dbReference>
<name>F7YUA1_9THEM</name>
<keyword evidence="11" id="KW-1185">Reference proteome</keyword>